<keyword evidence="13" id="KW-0326">Glycosidase</keyword>
<evidence type="ECO:0000256" key="15">
    <source>
        <dbReference type="SAM" id="Phobius"/>
    </source>
</evidence>
<dbReference type="FunFam" id="1.50.10.10:FF:000102">
    <property type="entry name" value="Mannosyl-oligosaccharide 1,2-alpha-mannosidase MNS2"/>
    <property type="match status" value="1"/>
</dbReference>
<dbReference type="GO" id="GO:0004571">
    <property type="term" value="F:mannosyl-oligosaccharide 1,2-alpha-mannosidase activity"/>
    <property type="evidence" value="ECO:0007669"/>
    <property type="project" value="InterPro"/>
</dbReference>
<feature type="compositionally biased region" description="Basic and acidic residues" evidence="14">
    <location>
        <begin position="587"/>
        <end position="597"/>
    </location>
</feature>
<dbReference type="NCBIfam" id="TIGR01297">
    <property type="entry name" value="CDF"/>
    <property type="match status" value="1"/>
</dbReference>
<dbReference type="AlphaFoldDB" id="A0AAP0N4S8"/>
<evidence type="ECO:0000256" key="8">
    <source>
        <dbReference type="ARBA" id="ARBA00023136"/>
    </source>
</evidence>
<comment type="similarity">
    <text evidence="4 13">Belongs to the glycosyl hydrolase 47 family.</text>
</comment>
<comment type="cofactor">
    <cofactor evidence="1 11">
        <name>Ca(2+)</name>
        <dbReference type="ChEBI" id="CHEBI:29108"/>
    </cofactor>
</comment>
<proteinExistence type="inferred from homology"/>
<feature type="transmembrane region" description="Helical" evidence="15">
    <location>
        <begin position="795"/>
        <end position="820"/>
    </location>
</feature>
<keyword evidence="11" id="KW-0106">Calcium</keyword>
<feature type="binding site" evidence="11">
    <location>
        <position position="574"/>
    </location>
    <ligand>
        <name>Ca(2+)</name>
        <dbReference type="ChEBI" id="CHEBI:29108"/>
    </ligand>
</feature>
<evidence type="ECO:0000256" key="12">
    <source>
        <dbReference type="PIRSR" id="PIRSR601382-3"/>
    </source>
</evidence>
<dbReference type="GO" id="GO:0000139">
    <property type="term" value="C:Golgi membrane"/>
    <property type="evidence" value="ECO:0007669"/>
    <property type="project" value="TreeGrafter"/>
</dbReference>
<keyword evidence="8 15" id="KW-0472">Membrane</keyword>
<dbReference type="Pfam" id="PF01532">
    <property type="entry name" value="Glyco_hydro_47"/>
    <property type="match status" value="2"/>
</dbReference>
<evidence type="ECO:0000256" key="7">
    <source>
        <dbReference type="ARBA" id="ARBA00022989"/>
    </source>
</evidence>
<dbReference type="Gene3D" id="1.50.10.10">
    <property type="match status" value="1"/>
</dbReference>
<feature type="disulfide bond" evidence="12">
    <location>
        <begin position="422"/>
        <end position="454"/>
    </location>
</feature>
<evidence type="ECO:0000256" key="2">
    <source>
        <dbReference type="ARBA" id="ARBA00004141"/>
    </source>
</evidence>
<dbReference type="EC" id="3.2.1.-" evidence="13"/>
<dbReference type="InterPro" id="IPR001382">
    <property type="entry name" value="Glyco_hydro_47"/>
</dbReference>
<feature type="region of interest" description="Disordered" evidence="14">
    <location>
        <begin position="587"/>
        <end position="609"/>
    </location>
</feature>
<evidence type="ECO:0000256" key="14">
    <source>
        <dbReference type="SAM" id="MobiDB-lite"/>
    </source>
</evidence>
<evidence type="ECO:0000256" key="3">
    <source>
        <dbReference type="ARBA" id="ARBA00004922"/>
    </source>
</evidence>
<keyword evidence="7 15" id="KW-1133">Transmembrane helix</keyword>
<evidence type="ECO:0000259" key="16">
    <source>
        <dbReference type="Pfam" id="PF01545"/>
    </source>
</evidence>
<evidence type="ECO:0000256" key="1">
    <source>
        <dbReference type="ARBA" id="ARBA00001913"/>
    </source>
</evidence>
<comment type="caution">
    <text evidence="17">The sequence shown here is derived from an EMBL/GenBank/DDBJ whole genome shotgun (WGS) entry which is preliminary data.</text>
</comment>
<feature type="transmembrane region" description="Helical" evidence="15">
    <location>
        <begin position="760"/>
        <end position="783"/>
    </location>
</feature>
<dbReference type="InterPro" id="IPR058533">
    <property type="entry name" value="Cation_efflux_TM"/>
</dbReference>
<dbReference type="PANTHER" id="PTHR11742:SF6">
    <property type="entry name" value="MANNOSYL-OLIGOSACCHARIDE ALPHA-1,2-MANNOSIDASE IA-RELATED"/>
    <property type="match status" value="1"/>
</dbReference>
<comment type="pathway">
    <text evidence="3">Protein modification; protein glycosylation.</text>
</comment>
<accession>A0AAP0N4S8</accession>
<feature type="active site" evidence="10">
    <location>
        <position position="379"/>
    </location>
</feature>
<feature type="transmembrane region" description="Helical" evidence="15">
    <location>
        <begin position="878"/>
        <end position="895"/>
    </location>
</feature>
<organism evidence="17 18">
    <name type="scientific">Citrus x changshan-huyou</name>
    <dbReference type="NCBI Taxonomy" id="2935761"/>
    <lineage>
        <taxon>Eukaryota</taxon>
        <taxon>Viridiplantae</taxon>
        <taxon>Streptophyta</taxon>
        <taxon>Embryophyta</taxon>
        <taxon>Tracheophyta</taxon>
        <taxon>Spermatophyta</taxon>
        <taxon>Magnoliopsida</taxon>
        <taxon>eudicotyledons</taxon>
        <taxon>Gunneridae</taxon>
        <taxon>Pentapetalae</taxon>
        <taxon>rosids</taxon>
        <taxon>malvids</taxon>
        <taxon>Sapindales</taxon>
        <taxon>Rutaceae</taxon>
        <taxon>Aurantioideae</taxon>
        <taxon>Citrus</taxon>
    </lineage>
</organism>
<evidence type="ECO:0000256" key="9">
    <source>
        <dbReference type="ARBA" id="ARBA00023157"/>
    </source>
</evidence>
<feature type="domain" description="Cation efflux protein transmembrane" evidence="16">
    <location>
        <begin position="694"/>
        <end position="902"/>
    </location>
</feature>
<keyword evidence="11" id="KW-0479">Metal-binding</keyword>
<evidence type="ECO:0000256" key="13">
    <source>
        <dbReference type="RuleBase" id="RU361193"/>
    </source>
</evidence>
<sequence>MARNRSSSSSSSSGKLRYCNPAYYLKRPKRLAMLLIVFVSVTLVVWDRQTLVREHEVELSELNEEVTQLRNMLDKRGTKEDGWWEIGGEERRGWLEEIKNNPANVIEKIDHIKQAKQPPGNKAFVEDPIDIQRKQKVKDAMIHAWSSYEKYAWGQDELQAGHKMPVIALLGRAEMDQSPSPREAFMKRGSLPQTKNGVNSFGGLGATLIDALDTLYIMGLDEQFQRAREWVASSLDFNKSYDASVFETTIRVVGGLLSAYDLSGDKVFLEKARDIADRLLPAWNTRTGIPYNVINLAHGNPHNPSWTGGESILADSGTEQLELIALSQRTGDPKYRQKAEKVIVELNKTFPADGLLPIYISPDRGTPSYSTITFGAMGDRDMWETSMKGLLSLVRKSTPSSFTYVCEKNGDSLIDKMDELACFAPGMIALGSSGYGPGDSEKFLSLAEELAWTCYNFYQSTPTKLAGENYFFRDGQDMSVGTSWNILRPETVESLFYLWRLTGNKTYKEWGWNIFQAFEKNSRIESGYVGLKDVNTGDKDNMMQSFFLAETLKYLYLLFSPTTVISLDEWVFNTEAHPLKIVTQHDGEISGRSDGQHRPNIRLRGRKGDEEPERVRKLVYSKSDPEPDEFCCSLFGKLCDFNRFSLLQLIGNVKTEYAAAAATAIKSRIPFIFELSLYQLHFNPRYECGQRAVTTALWGNFLVFSLKFGVWLGTSSHVMLAEVVHSVADFANQVLLAYGLSSSRRAPDALHPYGYSKERFVWSLISAVGIFCLGSGATIVNGIQHLWTAEAPENMKYAALVICGSFIIEGASLVVAIQAVKKGAAAEGMTIRDYIWRGHDPTSVAVMTEDGAAVTGLVIAGASLIAVNVTGNAIYDPIGSIIVGNLLGMVAIFLIQRNRHALIGRAMDDHDMEKILHFLKNDPVVDALYDCKSEVIGPGFFRFKAEIDFNGVMVVQNYLKRTGREAWAKQFREAAKEKDDAALLKIMSNYGEEVVTALGTEVDRLEKEIQDLVPGIRHVDIEAHNPVDVPSS</sequence>
<dbReference type="InterPro" id="IPR002524">
    <property type="entry name" value="Cation_efflux"/>
</dbReference>
<gene>
    <name evidence="17" type="ORF">WN944_022775</name>
</gene>
<dbReference type="GO" id="GO:0005975">
    <property type="term" value="P:carbohydrate metabolic process"/>
    <property type="evidence" value="ECO:0007669"/>
    <property type="project" value="InterPro"/>
</dbReference>
<keyword evidence="18" id="KW-1185">Reference proteome</keyword>
<keyword evidence="9 12" id="KW-1015">Disulfide bond</keyword>
<evidence type="ECO:0000256" key="6">
    <source>
        <dbReference type="ARBA" id="ARBA00022801"/>
    </source>
</evidence>
<evidence type="ECO:0000256" key="5">
    <source>
        <dbReference type="ARBA" id="ARBA00022692"/>
    </source>
</evidence>
<reference evidence="17 18" key="1">
    <citation type="submission" date="2024-05" db="EMBL/GenBank/DDBJ databases">
        <title>Haplotype-resolved chromosome-level genome assembly of Huyou (Citrus changshanensis).</title>
        <authorList>
            <person name="Miao C."/>
            <person name="Chen W."/>
            <person name="Wu Y."/>
            <person name="Wang L."/>
            <person name="Zhao S."/>
            <person name="Grierson D."/>
            <person name="Xu C."/>
            <person name="Chen K."/>
        </authorList>
    </citation>
    <scope>NUCLEOTIDE SEQUENCE [LARGE SCALE GENOMIC DNA]</scope>
    <source>
        <strain evidence="17">01-14</strain>
        <tissue evidence="17">Leaf</tissue>
    </source>
</reference>
<name>A0AAP0N4S8_9ROSI</name>
<dbReference type="SUPFAM" id="SSF161111">
    <property type="entry name" value="Cation efflux protein transmembrane domain-like"/>
    <property type="match status" value="1"/>
</dbReference>
<dbReference type="PANTHER" id="PTHR11742">
    <property type="entry name" value="MANNOSYL-OLIGOSACCHARIDE ALPHA-1,2-MANNOSIDASE-RELATED"/>
    <property type="match status" value="1"/>
</dbReference>
<evidence type="ECO:0000313" key="18">
    <source>
        <dbReference type="Proteomes" id="UP001428341"/>
    </source>
</evidence>
<dbReference type="InterPro" id="IPR012341">
    <property type="entry name" value="6hp_glycosidase-like_sf"/>
</dbReference>
<dbReference type="InterPro" id="IPR036026">
    <property type="entry name" value="Seven-hairpin_glycosidases"/>
</dbReference>
<feature type="active site" description="Proton donor" evidence="10">
    <location>
        <position position="247"/>
    </location>
</feature>
<dbReference type="EMBL" id="JBCGBO010000001">
    <property type="protein sequence ID" value="KAK9229809.1"/>
    <property type="molecule type" value="Genomic_DNA"/>
</dbReference>
<keyword evidence="5 15" id="KW-0812">Transmembrane</keyword>
<dbReference type="InterPro" id="IPR050749">
    <property type="entry name" value="Glycosyl_Hydrolase_47"/>
</dbReference>
<keyword evidence="6 13" id="KW-0378">Hydrolase</keyword>
<dbReference type="GO" id="GO:0005509">
    <property type="term" value="F:calcium ion binding"/>
    <property type="evidence" value="ECO:0007669"/>
    <property type="project" value="InterPro"/>
</dbReference>
<evidence type="ECO:0000313" key="17">
    <source>
        <dbReference type="EMBL" id="KAK9229809.1"/>
    </source>
</evidence>
<feature type="active site" evidence="10">
    <location>
        <position position="490"/>
    </location>
</feature>
<dbReference type="Gene3D" id="1.20.1510.10">
    <property type="entry name" value="Cation efflux protein transmembrane domain"/>
    <property type="match status" value="1"/>
</dbReference>
<dbReference type="InterPro" id="IPR027469">
    <property type="entry name" value="Cation_efflux_TMD_sf"/>
</dbReference>
<evidence type="ECO:0000256" key="11">
    <source>
        <dbReference type="PIRSR" id="PIRSR601382-2"/>
    </source>
</evidence>
<evidence type="ECO:0000256" key="4">
    <source>
        <dbReference type="ARBA" id="ARBA00007658"/>
    </source>
</evidence>
<evidence type="ECO:0000256" key="10">
    <source>
        <dbReference type="PIRSR" id="PIRSR601382-1"/>
    </source>
</evidence>
<dbReference type="PRINTS" id="PR00747">
    <property type="entry name" value="GLYHDRLASE47"/>
</dbReference>
<dbReference type="GO" id="GO:0008324">
    <property type="term" value="F:monoatomic cation transmembrane transporter activity"/>
    <property type="evidence" value="ECO:0007669"/>
    <property type="project" value="InterPro"/>
</dbReference>
<dbReference type="Proteomes" id="UP001428341">
    <property type="component" value="Unassembled WGS sequence"/>
</dbReference>
<dbReference type="SUPFAM" id="SSF48225">
    <property type="entry name" value="Seven-hairpin glycosidases"/>
    <property type="match status" value="1"/>
</dbReference>
<dbReference type="Pfam" id="PF01545">
    <property type="entry name" value="Cation_efflux"/>
    <property type="match status" value="1"/>
</dbReference>
<feature type="active site" description="Proton donor" evidence="10">
    <location>
        <position position="468"/>
    </location>
</feature>
<dbReference type="GO" id="GO:0005783">
    <property type="term" value="C:endoplasmic reticulum"/>
    <property type="evidence" value="ECO:0007669"/>
    <property type="project" value="TreeGrafter"/>
</dbReference>
<comment type="subcellular location">
    <subcellularLocation>
        <location evidence="2">Membrane</location>
        <topology evidence="2">Multi-pass membrane protein</topology>
    </subcellularLocation>
</comment>
<protein>
    <recommendedName>
        <fullName evidence="13">alpha-1,2-Mannosidase</fullName>
        <ecNumber evidence="13">3.2.1.-</ecNumber>
    </recommendedName>
</protein>